<feature type="transmembrane region" description="Helical" evidence="6">
    <location>
        <begin position="325"/>
        <end position="345"/>
    </location>
</feature>
<keyword evidence="3 6" id="KW-0812">Transmembrane</keyword>
<dbReference type="InterPro" id="IPR011701">
    <property type="entry name" value="MFS"/>
</dbReference>
<keyword evidence="5 6" id="KW-0472">Membrane</keyword>
<dbReference type="PROSITE" id="PS50850">
    <property type="entry name" value="MFS"/>
    <property type="match status" value="1"/>
</dbReference>
<keyword evidence="4 6" id="KW-1133">Transmembrane helix</keyword>
<feature type="transmembrane region" description="Helical" evidence="6">
    <location>
        <begin position="194"/>
        <end position="216"/>
    </location>
</feature>
<sequence length="448" mass="47822">MNTFDAMKDLATPTQREDQSAELSPALYRRIVWRLMPLLLAAQVLAYLDRVNVGTAKLQMAGELGFSEAVYGFGAGIFFLGYFIFEVPSNLMLRRFGARRWIARIMITWGVAAGAAALVHTPATFYLQRLLLGMAEAGFFPGIVLYLTYWFPARQRGRMTTLFMSATAAAGIFGNVVSGWVMVHLDGVAAMAGWRWSFILAGLPTVVVGVAIRVLLPDTPGEARWLSPADASAVRLALVPEEAAKLAVKGSARLPVTDLLLLAAIYFLLLTGLYGVGFWLPTLIKSAGVPNVAAVGFYGAIPYVVAIVTMNGFARRADRNGTWPAHVVLGAVVASTGFAIMAFGNQSLPCVLIGASLGCAGILTALPLYWNLPTARLAGVGAAAGIAAINSIGNLSGFFGPLMFGWLKDRFDDATAATLLLALCAALAALLTLAWRARSRRAMQRQTA</sequence>
<dbReference type="RefSeq" id="WP_244314796.1">
    <property type="nucleotide sequence ID" value="NZ_QEOB01000003.1"/>
</dbReference>
<dbReference type="Gene3D" id="1.20.1250.20">
    <property type="entry name" value="MFS general substrate transporter like domains"/>
    <property type="match status" value="2"/>
</dbReference>
<accession>A0ABX5KSW9</accession>
<dbReference type="InterPro" id="IPR020846">
    <property type="entry name" value="MFS_dom"/>
</dbReference>
<feature type="transmembrane region" description="Helical" evidence="6">
    <location>
        <begin position="292"/>
        <end position="313"/>
    </location>
</feature>
<feature type="transmembrane region" description="Helical" evidence="6">
    <location>
        <begin position="416"/>
        <end position="435"/>
    </location>
</feature>
<reference evidence="8 9" key="1">
    <citation type="submission" date="2018-05" db="EMBL/GenBank/DDBJ databases">
        <title>Genomic Encyclopedia of Type Strains, Phase IV (KMG-V): Genome sequencing to study the core and pangenomes of soil and plant-associated prokaryotes.</title>
        <authorList>
            <person name="Whitman W."/>
        </authorList>
    </citation>
    <scope>NUCLEOTIDE SEQUENCE [LARGE SCALE GENOMIC DNA]</scope>
    <source>
        <strain evidence="8 9">SCZa-39</strain>
    </source>
</reference>
<keyword evidence="9" id="KW-1185">Reference proteome</keyword>
<dbReference type="InterPro" id="IPR036259">
    <property type="entry name" value="MFS_trans_sf"/>
</dbReference>
<feature type="transmembrane region" description="Helical" evidence="6">
    <location>
        <begin position="377"/>
        <end position="404"/>
    </location>
</feature>
<proteinExistence type="predicted"/>
<evidence type="ECO:0000256" key="2">
    <source>
        <dbReference type="ARBA" id="ARBA00022448"/>
    </source>
</evidence>
<evidence type="ECO:0000313" key="9">
    <source>
        <dbReference type="Proteomes" id="UP000245712"/>
    </source>
</evidence>
<feature type="transmembrane region" description="Helical" evidence="6">
    <location>
        <begin position="351"/>
        <end position="370"/>
    </location>
</feature>
<feature type="transmembrane region" description="Helical" evidence="6">
    <location>
        <begin position="69"/>
        <end position="89"/>
    </location>
</feature>
<feature type="transmembrane region" description="Helical" evidence="6">
    <location>
        <begin position="259"/>
        <end position="280"/>
    </location>
</feature>
<feature type="transmembrane region" description="Helical" evidence="6">
    <location>
        <begin position="31"/>
        <end position="49"/>
    </location>
</feature>
<keyword evidence="2" id="KW-0813">Transport</keyword>
<evidence type="ECO:0000313" key="8">
    <source>
        <dbReference type="EMBL" id="PVX85934.1"/>
    </source>
</evidence>
<evidence type="ECO:0000256" key="4">
    <source>
        <dbReference type="ARBA" id="ARBA00022989"/>
    </source>
</evidence>
<dbReference type="SUPFAM" id="SSF103473">
    <property type="entry name" value="MFS general substrate transporter"/>
    <property type="match status" value="1"/>
</dbReference>
<feature type="transmembrane region" description="Helical" evidence="6">
    <location>
        <begin position="161"/>
        <end position="182"/>
    </location>
</feature>
<gene>
    <name evidence="8" type="ORF">C7402_103512</name>
</gene>
<feature type="domain" description="Major facilitator superfamily (MFS) profile" evidence="7">
    <location>
        <begin position="35"/>
        <end position="440"/>
    </location>
</feature>
<evidence type="ECO:0000259" key="7">
    <source>
        <dbReference type="PROSITE" id="PS50850"/>
    </source>
</evidence>
<feature type="transmembrane region" description="Helical" evidence="6">
    <location>
        <begin position="126"/>
        <end position="149"/>
    </location>
</feature>
<dbReference type="PANTHER" id="PTHR43791">
    <property type="entry name" value="PERMEASE-RELATED"/>
    <property type="match status" value="1"/>
</dbReference>
<name>A0ABX5KSW9_9BURK</name>
<dbReference type="Pfam" id="PF07690">
    <property type="entry name" value="MFS_1"/>
    <property type="match status" value="1"/>
</dbReference>
<protein>
    <submittedName>
        <fullName evidence="8">Sugar phosphate permease</fullName>
    </submittedName>
</protein>
<dbReference type="PANTHER" id="PTHR43791:SF36">
    <property type="entry name" value="TRANSPORTER, PUTATIVE (AFU_ORTHOLOGUE AFUA_6G08340)-RELATED"/>
    <property type="match status" value="1"/>
</dbReference>
<evidence type="ECO:0000256" key="1">
    <source>
        <dbReference type="ARBA" id="ARBA00004141"/>
    </source>
</evidence>
<dbReference type="Proteomes" id="UP000245712">
    <property type="component" value="Unassembled WGS sequence"/>
</dbReference>
<organism evidence="8 9">
    <name type="scientific">Paraburkholderia unamae</name>
    <dbReference type="NCBI Taxonomy" id="219649"/>
    <lineage>
        <taxon>Bacteria</taxon>
        <taxon>Pseudomonadati</taxon>
        <taxon>Pseudomonadota</taxon>
        <taxon>Betaproteobacteria</taxon>
        <taxon>Burkholderiales</taxon>
        <taxon>Burkholderiaceae</taxon>
        <taxon>Paraburkholderia</taxon>
    </lineage>
</organism>
<comment type="caution">
    <text evidence="8">The sequence shown here is derived from an EMBL/GenBank/DDBJ whole genome shotgun (WGS) entry which is preliminary data.</text>
</comment>
<comment type="subcellular location">
    <subcellularLocation>
        <location evidence="1">Membrane</location>
        <topology evidence="1">Multi-pass membrane protein</topology>
    </subcellularLocation>
</comment>
<dbReference type="EMBL" id="QEOB01000003">
    <property type="protein sequence ID" value="PVX85934.1"/>
    <property type="molecule type" value="Genomic_DNA"/>
</dbReference>
<feature type="transmembrane region" description="Helical" evidence="6">
    <location>
        <begin position="101"/>
        <end position="120"/>
    </location>
</feature>
<evidence type="ECO:0000256" key="6">
    <source>
        <dbReference type="SAM" id="Phobius"/>
    </source>
</evidence>
<evidence type="ECO:0000256" key="3">
    <source>
        <dbReference type="ARBA" id="ARBA00022692"/>
    </source>
</evidence>
<evidence type="ECO:0000256" key="5">
    <source>
        <dbReference type="ARBA" id="ARBA00023136"/>
    </source>
</evidence>
<dbReference type="CDD" id="cd17319">
    <property type="entry name" value="MFS_ExuT_GudP_like"/>
    <property type="match status" value="1"/>
</dbReference>